<reference evidence="2 3" key="1">
    <citation type="submission" date="2022-06" db="EMBL/GenBank/DDBJ databases">
        <title>Mycolicibacterium sp. CAU 1645 isolated from seawater.</title>
        <authorList>
            <person name="Kim W."/>
        </authorList>
    </citation>
    <scope>NUCLEOTIDE SEQUENCE [LARGE SCALE GENOMIC DNA]</scope>
    <source>
        <strain evidence="2 3">CAU 1645</strain>
    </source>
</reference>
<dbReference type="InterPro" id="IPR036661">
    <property type="entry name" value="Luciferase-like_sf"/>
</dbReference>
<proteinExistence type="predicted"/>
<dbReference type="RefSeq" id="WP_255062088.1">
    <property type="nucleotide sequence ID" value="NZ_JANDBD010000008.1"/>
</dbReference>
<gene>
    <name evidence="2" type="ORF">NM203_20185</name>
</gene>
<sequence length="327" mass="34672">MLTLRFDMRAPDWAGPAADLYAAAIDMCGWAESRGAVLTVLSEHHGTEDGHLPTPLILASAIAARTTSLAILIAAVPIPLCDPVRLAEEINVLDLISRGRVSYAFGVGHRPEEYEHGGVDFSERGRIADEYIAAVLALTRGEPADVAGRRVRVTPQGTSSAGPPMMIAGGSRPGVRRAATHGLGFISQIDRPDLKDYYDERCRAAGREPGFVQFPVPGAPTAVFVADDVGAAWDELGPHLLHDARMAAAYRHGDDSIASITRADDVPALRAADGPYRILTPADAADVVRAGRPLPLHPLCGGIDPAVAWRYLDTAVSAVAAVEQSRT</sequence>
<dbReference type="EMBL" id="JANDBD010000008">
    <property type="protein sequence ID" value="MCP9274515.1"/>
    <property type="molecule type" value="Genomic_DNA"/>
</dbReference>
<name>A0ABT1M7K6_9MYCO</name>
<feature type="domain" description="Luciferase-like" evidence="1">
    <location>
        <begin position="21"/>
        <end position="248"/>
    </location>
</feature>
<dbReference type="InterPro" id="IPR050766">
    <property type="entry name" value="Bact_Lucif_Oxidored"/>
</dbReference>
<evidence type="ECO:0000313" key="2">
    <source>
        <dbReference type="EMBL" id="MCP9274515.1"/>
    </source>
</evidence>
<organism evidence="2 3">
    <name type="scientific">Mycolicibacterium arenosum</name>
    <dbReference type="NCBI Taxonomy" id="2952157"/>
    <lineage>
        <taxon>Bacteria</taxon>
        <taxon>Bacillati</taxon>
        <taxon>Actinomycetota</taxon>
        <taxon>Actinomycetes</taxon>
        <taxon>Mycobacteriales</taxon>
        <taxon>Mycobacteriaceae</taxon>
        <taxon>Mycolicibacterium</taxon>
    </lineage>
</organism>
<protein>
    <submittedName>
        <fullName evidence="2">LLM class flavin-dependent oxidoreductase</fullName>
    </submittedName>
</protein>
<dbReference type="InterPro" id="IPR011251">
    <property type="entry name" value="Luciferase-like_dom"/>
</dbReference>
<comment type="caution">
    <text evidence="2">The sequence shown here is derived from an EMBL/GenBank/DDBJ whole genome shotgun (WGS) entry which is preliminary data.</text>
</comment>
<dbReference type="SUPFAM" id="SSF51679">
    <property type="entry name" value="Bacterial luciferase-like"/>
    <property type="match status" value="1"/>
</dbReference>
<dbReference type="Pfam" id="PF00296">
    <property type="entry name" value="Bac_luciferase"/>
    <property type="match status" value="1"/>
</dbReference>
<evidence type="ECO:0000259" key="1">
    <source>
        <dbReference type="Pfam" id="PF00296"/>
    </source>
</evidence>
<accession>A0ABT1M7K6</accession>
<evidence type="ECO:0000313" key="3">
    <source>
        <dbReference type="Proteomes" id="UP001651690"/>
    </source>
</evidence>
<dbReference type="PANTHER" id="PTHR30137">
    <property type="entry name" value="LUCIFERASE-LIKE MONOOXYGENASE"/>
    <property type="match status" value="1"/>
</dbReference>
<dbReference type="Gene3D" id="3.20.20.30">
    <property type="entry name" value="Luciferase-like domain"/>
    <property type="match status" value="1"/>
</dbReference>
<dbReference type="PANTHER" id="PTHR30137:SF6">
    <property type="entry name" value="LUCIFERASE-LIKE MONOOXYGENASE"/>
    <property type="match status" value="1"/>
</dbReference>
<keyword evidence="3" id="KW-1185">Reference proteome</keyword>
<dbReference type="Proteomes" id="UP001651690">
    <property type="component" value="Unassembled WGS sequence"/>
</dbReference>